<evidence type="ECO:0000313" key="2">
    <source>
        <dbReference type="Proteomes" id="UP000270094"/>
    </source>
</evidence>
<keyword evidence="2" id="KW-1185">Reference proteome</keyword>
<proteinExistence type="predicted"/>
<protein>
    <submittedName>
        <fullName evidence="1">Uncharacterized protein</fullName>
    </submittedName>
</protein>
<reference evidence="1 2" key="1">
    <citation type="submission" date="2018-11" db="EMBL/GenBank/DDBJ databases">
        <authorList>
            <consortium name="Pathogen Informatics"/>
        </authorList>
    </citation>
    <scope>NUCLEOTIDE SEQUENCE [LARGE SCALE GENOMIC DNA]</scope>
</reference>
<evidence type="ECO:0000313" key="1">
    <source>
        <dbReference type="EMBL" id="VDM83458.1"/>
    </source>
</evidence>
<gene>
    <name evidence="1" type="ORF">SVUK_LOCUS18456</name>
</gene>
<organism evidence="1 2">
    <name type="scientific">Strongylus vulgaris</name>
    <name type="common">Blood worm</name>
    <dbReference type="NCBI Taxonomy" id="40348"/>
    <lineage>
        <taxon>Eukaryota</taxon>
        <taxon>Metazoa</taxon>
        <taxon>Ecdysozoa</taxon>
        <taxon>Nematoda</taxon>
        <taxon>Chromadorea</taxon>
        <taxon>Rhabditida</taxon>
        <taxon>Rhabditina</taxon>
        <taxon>Rhabditomorpha</taxon>
        <taxon>Strongyloidea</taxon>
        <taxon>Strongylidae</taxon>
        <taxon>Strongylus</taxon>
    </lineage>
</organism>
<dbReference type="EMBL" id="UYYB01123226">
    <property type="protein sequence ID" value="VDM83458.1"/>
    <property type="molecule type" value="Genomic_DNA"/>
</dbReference>
<dbReference type="AlphaFoldDB" id="A0A3P7LWI9"/>
<accession>A0A3P7LWI9</accession>
<name>A0A3P7LWI9_STRVU</name>
<dbReference type="Proteomes" id="UP000270094">
    <property type="component" value="Unassembled WGS sequence"/>
</dbReference>
<sequence>MELQSYQERYLISCVFGYIKVRRMAMREVSENERLIQEVKKKFKLADLKRGRISRFGSLQEENRQMDNSDDEEALELAQEEIEVQGGPEEQEAEPNHGIDTDVVFYDLVEEIEVEGGPEEQEAEPNHGIDTDVVFYDLVGRKKRKDSGKICKISQVRLFQYSRL</sequence>